<evidence type="ECO:0000313" key="3">
    <source>
        <dbReference type="EMBL" id="GER03502.1"/>
    </source>
</evidence>
<accession>A0A5A7N5B6</accession>
<proteinExistence type="predicted"/>
<protein>
    <recommendedName>
        <fullName evidence="2">MobA-like NTP transferase domain-containing protein</fullName>
    </recommendedName>
</protein>
<dbReference type="RefSeq" id="WP_150006907.1">
    <property type="nucleotide sequence ID" value="NZ_BKCN01000004.1"/>
</dbReference>
<dbReference type="CDD" id="cd04182">
    <property type="entry name" value="GT_2_like_f"/>
    <property type="match status" value="1"/>
</dbReference>
<keyword evidence="4" id="KW-1185">Reference proteome</keyword>
<dbReference type="Proteomes" id="UP000324996">
    <property type="component" value="Unassembled WGS sequence"/>
</dbReference>
<comment type="caution">
    <text evidence="3">The sequence shown here is derived from an EMBL/GenBank/DDBJ whole genome shotgun (WGS) entry which is preliminary data.</text>
</comment>
<dbReference type="EMBL" id="BKCN01000004">
    <property type="protein sequence ID" value="GER03502.1"/>
    <property type="molecule type" value="Genomic_DNA"/>
</dbReference>
<dbReference type="PANTHER" id="PTHR43777">
    <property type="entry name" value="MOLYBDENUM COFACTOR CYTIDYLYLTRANSFERASE"/>
    <property type="match status" value="1"/>
</dbReference>
<name>A0A5A7N5B6_9PROT</name>
<sequence>MADYPPNLWPIPCAILAAGLSRRMGGPNKLLADLHGHPVLAHSVAAALEADIGPVWVIVGHEAESVRAALAAYPVQIVDNPDHGQGLSTSIRAAMALVPAHSPGLMIHLGDMPLVRAATIRAVYNGFCRAKAGLQTAGIIAARPMAAGGAGNPVLCGAAMFDDLRRLEGDHGAGALLRSKPDALLQVAVNDPAIHWDVDDPEASDGRG</sequence>
<dbReference type="Gene3D" id="3.90.550.10">
    <property type="entry name" value="Spore Coat Polysaccharide Biosynthesis Protein SpsA, Chain A"/>
    <property type="match status" value="1"/>
</dbReference>
<evidence type="ECO:0000259" key="2">
    <source>
        <dbReference type="Pfam" id="PF12804"/>
    </source>
</evidence>
<gene>
    <name evidence="3" type="ORF">JCM17846_11840</name>
</gene>
<keyword evidence="1" id="KW-0460">Magnesium</keyword>
<reference evidence="3 4" key="1">
    <citation type="submission" date="2019-09" db="EMBL/GenBank/DDBJ databases">
        <title>NBRP : Genome information of microbial organism related human and environment.</title>
        <authorList>
            <person name="Hattori M."/>
            <person name="Oshima K."/>
            <person name="Inaba H."/>
            <person name="Suda W."/>
            <person name="Sakamoto M."/>
            <person name="Iino T."/>
            <person name="Kitahara M."/>
            <person name="Oshida Y."/>
            <person name="Iida T."/>
            <person name="Kudo T."/>
            <person name="Itoh T."/>
            <person name="Ohkuma M."/>
        </authorList>
    </citation>
    <scope>NUCLEOTIDE SEQUENCE [LARGE SCALE GENOMIC DNA]</scope>
    <source>
        <strain evidence="3 4">Q-1</strain>
    </source>
</reference>
<dbReference type="SUPFAM" id="SSF53448">
    <property type="entry name" value="Nucleotide-diphospho-sugar transferases"/>
    <property type="match status" value="1"/>
</dbReference>
<evidence type="ECO:0000256" key="1">
    <source>
        <dbReference type="ARBA" id="ARBA00022842"/>
    </source>
</evidence>
<feature type="domain" description="MobA-like NTP transferase" evidence="2">
    <location>
        <begin position="13"/>
        <end position="180"/>
    </location>
</feature>
<evidence type="ECO:0000313" key="4">
    <source>
        <dbReference type="Proteomes" id="UP000324996"/>
    </source>
</evidence>
<dbReference type="AlphaFoldDB" id="A0A5A7N5B6"/>
<dbReference type="PANTHER" id="PTHR43777:SF1">
    <property type="entry name" value="MOLYBDENUM COFACTOR CYTIDYLYLTRANSFERASE"/>
    <property type="match status" value="1"/>
</dbReference>
<organism evidence="3 4">
    <name type="scientific">Iodidimonas nitroreducens</name>
    <dbReference type="NCBI Taxonomy" id="1236968"/>
    <lineage>
        <taxon>Bacteria</taxon>
        <taxon>Pseudomonadati</taxon>
        <taxon>Pseudomonadota</taxon>
        <taxon>Alphaproteobacteria</taxon>
        <taxon>Iodidimonadales</taxon>
        <taxon>Iodidimonadaceae</taxon>
        <taxon>Iodidimonas</taxon>
    </lineage>
</organism>
<dbReference type="GO" id="GO:0016779">
    <property type="term" value="F:nucleotidyltransferase activity"/>
    <property type="evidence" value="ECO:0007669"/>
    <property type="project" value="UniProtKB-ARBA"/>
</dbReference>
<dbReference type="InterPro" id="IPR025877">
    <property type="entry name" value="MobA-like_NTP_Trfase"/>
</dbReference>
<dbReference type="InterPro" id="IPR029044">
    <property type="entry name" value="Nucleotide-diphossugar_trans"/>
</dbReference>
<dbReference type="Pfam" id="PF12804">
    <property type="entry name" value="NTP_transf_3"/>
    <property type="match status" value="1"/>
</dbReference>